<dbReference type="InterPro" id="IPR001584">
    <property type="entry name" value="Integrase_cat-core"/>
</dbReference>
<evidence type="ECO:0000259" key="9">
    <source>
        <dbReference type="PROSITE" id="PS50994"/>
    </source>
</evidence>
<dbReference type="CDD" id="cd01647">
    <property type="entry name" value="RT_LTR"/>
    <property type="match status" value="1"/>
</dbReference>
<evidence type="ECO:0000313" key="10">
    <source>
        <dbReference type="EMBL" id="KFK21865.1"/>
    </source>
</evidence>
<evidence type="ECO:0000259" key="7">
    <source>
        <dbReference type="PROSITE" id="PS50878"/>
    </source>
</evidence>
<reference evidence="11" key="1">
    <citation type="journal article" date="2015" name="Nat. Plants">
        <title>Genome expansion of Arabis alpina linked with retrotransposition and reduced symmetric DNA methylation.</title>
        <authorList>
            <person name="Willing E.M."/>
            <person name="Rawat V."/>
            <person name="Mandakova T."/>
            <person name="Maumus F."/>
            <person name="James G.V."/>
            <person name="Nordstroem K.J."/>
            <person name="Becker C."/>
            <person name="Warthmann N."/>
            <person name="Chica C."/>
            <person name="Szarzynska B."/>
            <person name="Zytnicki M."/>
            <person name="Albani M.C."/>
            <person name="Kiefer C."/>
            <person name="Bergonzi S."/>
            <person name="Castaings L."/>
            <person name="Mateos J.L."/>
            <person name="Berns M.C."/>
            <person name="Bujdoso N."/>
            <person name="Piofczyk T."/>
            <person name="de Lorenzo L."/>
            <person name="Barrero-Sicilia C."/>
            <person name="Mateos I."/>
            <person name="Piednoel M."/>
            <person name="Hagmann J."/>
            <person name="Chen-Min-Tao R."/>
            <person name="Iglesias-Fernandez R."/>
            <person name="Schuster S.C."/>
            <person name="Alonso-Blanco C."/>
            <person name="Roudier F."/>
            <person name="Carbonero P."/>
            <person name="Paz-Ares J."/>
            <person name="Davis S.J."/>
            <person name="Pecinka A."/>
            <person name="Quesneville H."/>
            <person name="Colot V."/>
            <person name="Lysak M.A."/>
            <person name="Weigel D."/>
            <person name="Coupland G."/>
            <person name="Schneeberger K."/>
        </authorList>
    </citation>
    <scope>NUCLEOTIDE SEQUENCE [LARGE SCALE GENOMIC DNA]</scope>
    <source>
        <strain evidence="11">cv. Pajares</strain>
    </source>
</reference>
<evidence type="ECO:0000256" key="3">
    <source>
        <dbReference type="ARBA" id="ARBA00022722"/>
    </source>
</evidence>
<evidence type="ECO:0000259" key="8">
    <source>
        <dbReference type="PROSITE" id="PS50879"/>
    </source>
</evidence>
<dbReference type="Gene3D" id="3.30.70.270">
    <property type="match status" value="1"/>
</dbReference>
<feature type="domain" description="RNase H type-1" evidence="8">
    <location>
        <begin position="463"/>
        <end position="593"/>
    </location>
</feature>
<feature type="domain" description="Reverse transcriptase" evidence="7">
    <location>
        <begin position="123"/>
        <end position="302"/>
    </location>
</feature>
<keyword evidence="3" id="KW-0540">Nuclease</keyword>
<dbReference type="SUPFAM" id="SSF53098">
    <property type="entry name" value="Ribonuclease H-like"/>
    <property type="match status" value="2"/>
</dbReference>
<dbReference type="Pfam" id="PF00665">
    <property type="entry name" value="rve"/>
    <property type="match status" value="1"/>
</dbReference>
<dbReference type="SUPFAM" id="SSF56672">
    <property type="entry name" value="DNA/RNA polymerases"/>
    <property type="match status" value="1"/>
</dbReference>
<dbReference type="GO" id="GO:0003676">
    <property type="term" value="F:nucleic acid binding"/>
    <property type="evidence" value="ECO:0007669"/>
    <property type="project" value="InterPro"/>
</dbReference>
<dbReference type="OrthoDB" id="1091791at2759"/>
<keyword evidence="4" id="KW-0255">Endonuclease</keyword>
<keyword evidence="1" id="KW-0808">Transferase</keyword>
<dbReference type="Pfam" id="PF00078">
    <property type="entry name" value="RVT_1"/>
    <property type="match status" value="1"/>
</dbReference>
<gene>
    <name evidence="10" type="ORF">AALP_AAs49670U000100</name>
</gene>
<dbReference type="InterPro" id="IPR041373">
    <property type="entry name" value="RT_RNaseH"/>
</dbReference>
<evidence type="ECO:0000256" key="5">
    <source>
        <dbReference type="ARBA" id="ARBA00022801"/>
    </source>
</evidence>
<dbReference type="Proteomes" id="UP000029120">
    <property type="component" value="Unassembled WGS sequence"/>
</dbReference>
<evidence type="ECO:0000256" key="6">
    <source>
        <dbReference type="ARBA" id="ARBA00022918"/>
    </source>
</evidence>
<dbReference type="GO" id="GO:0004523">
    <property type="term" value="F:RNA-DNA hybrid ribonuclease activity"/>
    <property type="evidence" value="ECO:0007669"/>
    <property type="project" value="InterPro"/>
</dbReference>
<dbReference type="InterPro" id="IPR012337">
    <property type="entry name" value="RNaseH-like_sf"/>
</dbReference>
<dbReference type="Gene3D" id="3.10.20.370">
    <property type="match status" value="1"/>
</dbReference>
<dbReference type="Gene3D" id="1.10.340.70">
    <property type="match status" value="1"/>
</dbReference>
<dbReference type="EMBL" id="KL995019">
    <property type="protein sequence ID" value="KFK21865.1"/>
    <property type="molecule type" value="Genomic_DNA"/>
</dbReference>
<dbReference type="AlphaFoldDB" id="A0A087FW63"/>
<dbReference type="OMA" id="QSHALEP"/>
<dbReference type="PROSITE" id="PS50879">
    <property type="entry name" value="RNASE_H_1"/>
    <property type="match status" value="1"/>
</dbReference>
<keyword evidence="5" id="KW-0378">Hydrolase</keyword>
<keyword evidence="2" id="KW-0548">Nucleotidyltransferase</keyword>
<feature type="non-terminal residue" evidence="10">
    <location>
        <position position="1"/>
    </location>
</feature>
<feature type="domain" description="Integrase catalytic" evidence="9">
    <location>
        <begin position="772"/>
        <end position="942"/>
    </location>
</feature>
<dbReference type="PANTHER" id="PTHR48475:SF2">
    <property type="entry name" value="RIBONUCLEASE H"/>
    <property type="match status" value="1"/>
</dbReference>
<organism evidence="10 11">
    <name type="scientific">Arabis alpina</name>
    <name type="common">Alpine rock-cress</name>
    <dbReference type="NCBI Taxonomy" id="50452"/>
    <lineage>
        <taxon>Eukaryota</taxon>
        <taxon>Viridiplantae</taxon>
        <taxon>Streptophyta</taxon>
        <taxon>Embryophyta</taxon>
        <taxon>Tracheophyta</taxon>
        <taxon>Spermatophyta</taxon>
        <taxon>Magnoliopsida</taxon>
        <taxon>eudicotyledons</taxon>
        <taxon>Gunneridae</taxon>
        <taxon>Pentapetalae</taxon>
        <taxon>rosids</taxon>
        <taxon>malvids</taxon>
        <taxon>Brassicales</taxon>
        <taxon>Brassicaceae</taxon>
        <taxon>Arabideae</taxon>
        <taxon>Arabis</taxon>
    </lineage>
</organism>
<evidence type="ECO:0000256" key="1">
    <source>
        <dbReference type="ARBA" id="ARBA00022679"/>
    </source>
</evidence>
<dbReference type="InterPro" id="IPR036397">
    <property type="entry name" value="RNaseH_sf"/>
</dbReference>
<dbReference type="PANTHER" id="PTHR48475">
    <property type="entry name" value="RIBONUCLEASE H"/>
    <property type="match status" value="1"/>
</dbReference>
<dbReference type="Pfam" id="PF13456">
    <property type="entry name" value="RVT_3"/>
    <property type="match status" value="1"/>
</dbReference>
<dbReference type="GO" id="GO:0003964">
    <property type="term" value="F:RNA-directed DNA polymerase activity"/>
    <property type="evidence" value="ECO:0007669"/>
    <property type="project" value="UniProtKB-KW"/>
</dbReference>
<dbReference type="Pfam" id="PF17917">
    <property type="entry name" value="RT_RNaseH"/>
    <property type="match status" value="1"/>
</dbReference>
<keyword evidence="6" id="KW-0695">RNA-directed DNA polymerase</keyword>
<dbReference type="InterPro" id="IPR043128">
    <property type="entry name" value="Rev_trsase/Diguanyl_cyclase"/>
</dbReference>
<dbReference type="Gene3D" id="3.30.420.10">
    <property type="entry name" value="Ribonuclease H-like superfamily/Ribonuclease H"/>
    <property type="match status" value="2"/>
</dbReference>
<dbReference type="InterPro" id="IPR002156">
    <property type="entry name" value="RNaseH_domain"/>
</dbReference>
<protein>
    <submittedName>
        <fullName evidence="10">Uncharacterized protein</fullName>
    </submittedName>
</protein>
<dbReference type="Gramene" id="KFK21865">
    <property type="protein sequence ID" value="KFK21865"/>
    <property type="gene ID" value="AALP_AAs49670U000100"/>
</dbReference>
<sequence>TCFVTEQQLRRVSLHISTTEQSHALEPRKDVSESVVIDPARPERRVNIGTELVDPIRSELVQFLSENAETFAWTVRDMKGISPSITSHRLNVDPTFKPIRQKRRKLGLERTKAVNDEVTRLLDAGSITEVQYPEWLANPVVVKKKNGSWRVCVDFTDLNKACPKDSYPLPHIDRVVEATAGNELLSFMDAFSGYNQIEMHPHDREKTAFITERGTYCYRVMPFGLKNAGATYQRLVNKMFAEQLGDTMEVYIDDMLVKSEKAGDHVEHLRSCFEILNQYGMKLNPAKCTFGVTSGEFPGYIVTQRGIEANPKQIATIANLPSPKNKREPELGETLYLYVSITDAAVSGVLVREDRGDQKPIFYVSKALDGAESRYPTLEKLALAVVMSARKLRPYFQSHTIAVMSTQPLRAILHSPSQSGRMARWAVELSEFDLEFRNRTTAKSQVLADFVTELPPGVESVRRSHIWSLYVDGSASRHGYGIGILLLSPTGDILEQSFRLGFRASNNEAEWEALIAGLRLAKEMGARRIHAFSDSQLVTNQLNHEYDARDDRMSAYLQLTERIILNHFDSFLLSKVPRAENSKADALASLGSSSGTERHRTILVGILPDPSIELPRGQSSVMSITELEAEPEPDSEEISIPGASTSSADWREEIIKYITQGIVPEDKWAARRLKTRSARYVMLEGKLFRWNAAGVLLQCIAGSEIYLALAETHEGAGGSHSGGRTLALKIKKLGLYWPTMLIDCANHARCCEKCQRHGPMIKSPTEPLTTSAAAYPFMRWAMDIIGPFPKSHQKRYVIVITDYFTKWVEAEAYAMIRANDVQNFVWKFLICRHGLPYEIVTDNGSQFISNTFEAFCARWKIRLNKSTPRYPQGNGQAEATNKVIISELKKRLDEKKSLWADELDGVLWAFRTTPRQSTDRTPFSLAYGLEAMAPAEVNINSLRRSTMPKHPEANEIALLDNLDFVEEERVQALLRIQNYQQKAAQYYNRKVQGRSFREGDMVLRKVYENTKEYQAGKLGANWEGPYLISKVVRPSVYELMTLEGIAIPRSWNSMSLKRYHYNSQPVPVASISTPRVF</sequence>
<dbReference type="PROSITE" id="PS50878">
    <property type="entry name" value="RT_POL"/>
    <property type="match status" value="1"/>
</dbReference>
<proteinExistence type="predicted"/>
<dbReference type="InterPro" id="IPR043502">
    <property type="entry name" value="DNA/RNA_pol_sf"/>
</dbReference>
<dbReference type="GO" id="GO:0015074">
    <property type="term" value="P:DNA integration"/>
    <property type="evidence" value="ECO:0007669"/>
    <property type="project" value="InterPro"/>
</dbReference>
<dbReference type="InterPro" id="IPR000477">
    <property type="entry name" value="RT_dom"/>
</dbReference>
<evidence type="ECO:0000256" key="4">
    <source>
        <dbReference type="ARBA" id="ARBA00022759"/>
    </source>
</evidence>
<dbReference type="PROSITE" id="PS50994">
    <property type="entry name" value="INTEGRASE"/>
    <property type="match status" value="1"/>
</dbReference>
<keyword evidence="11" id="KW-1185">Reference proteome</keyword>
<evidence type="ECO:0000313" key="11">
    <source>
        <dbReference type="Proteomes" id="UP000029120"/>
    </source>
</evidence>
<dbReference type="eggNOG" id="KOG0017">
    <property type="taxonomic scope" value="Eukaryota"/>
</dbReference>
<dbReference type="Gene3D" id="3.10.10.10">
    <property type="entry name" value="HIV Type 1 Reverse Transcriptase, subunit A, domain 1"/>
    <property type="match status" value="1"/>
</dbReference>
<accession>A0A087FW63</accession>
<name>A0A087FW63_ARAAL</name>
<dbReference type="CDD" id="cd09279">
    <property type="entry name" value="RNase_HI_like"/>
    <property type="match status" value="1"/>
</dbReference>
<evidence type="ECO:0000256" key="2">
    <source>
        <dbReference type="ARBA" id="ARBA00022695"/>
    </source>
</evidence>